<evidence type="ECO:0000256" key="1">
    <source>
        <dbReference type="ARBA" id="ARBA00022598"/>
    </source>
</evidence>
<dbReference type="AlphaFoldDB" id="A0A329R2W6"/>
<keyword evidence="1" id="KW-0436">Ligase</keyword>
<keyword evidence="3 4" id="KW-0067">ATP-binding</keyword>
<dbReference type="InterPro" id="IPR011761">
    <property type="entry name" value="ATP-grasp"/>
</dbReference>
<evidence type="ECO:0000313" key="6">
    <source>
        <dbReference type="EMBL" id="RAW18917.1"/>
    </source>
</evidence>
<organism evidence="6 7">
    <name type="scientific">Phytoactinopolyspora halophila</name>
    <dbReference type="NCBI Taxonomy" id="1981511"/>
    <lineage>
        <taxon>Bacteria</taxon>
        <taxon>Bacillati</taxon>
        <taxon>Actinomycetota</taxon>
        <taxon>Actinomycetes</taxon>
        <taxon>Jiangellales</taxon>
        <taxon>Jiangellaceae</taxon>
        <taxon>Phytoactinopolyspora</taxon>
    </lineage>
</organism>
<evidence type="ECO:0000256" key="4">
    <source>
        <dbReference type="PROSITE-ProRule" id="PRU00409"/>
    </source>
</evidence>
<name>A0A329R2W6_9ACTN</name>
<proteinExistence type="predicted"/>
<dbReference type="Gene3D" id="3.30.470.20">
    <property type="entry name" value="ATP-grasp fold, B domain"/>
    <property type="match status" value="1"/>
</dbReference>
<dbReference type="InterPro" id="IPR052032">
    <property type="entry name" value="ATP-dep_AA_Ligase"/>
</dbReference>
<dbReference type="PROSITE" id="PS50975">
    <property type="entry name" value="ATP_GRASP"/>
    <property type="match status" value="1"/>
</dbReference>
<keyword evidence="7" id="KW-1185">Reference proteome</keyword>
<dbReference type="Pfam" id="PF13535">
    <property type="entry name" value="ATP-grasp_4"/>
    <property type="match status" value="1"/>
</dbReference>
<dbReference type="OrthoDB" id="8441067at2"/>
<accession>A0A329R2W6</accession>
<evidence type="ECO:0000256" key="2">
    <source>
        <dbReference type="ARBA" id="ARBA00022741"/>
    </source>
</evidence>
<dbReference type="GO" id="GO:0016874">
    <property type="term" value="F:ligase activity"/>
    <property type="evidence" value="ECO:0007669"/>
    <property type="project" value="UniProtKB-KW"/>
</dbReference>
<comment type="caution">
    <text evidence="6">The sequence shown here is derived from an EMBL/GenBank/DDBJ whole genome shotgun (WGS) entry which is preliminary data.</text>
</comment>
<dbReference type="SUPFAM" id="SSF56059">
    <property type="entry name" value="Glutathione synthetase ATP-binding domain-like"/>
    <property type="match status" value="1"/>
</dbReference>
<sequence length="451" mass="50582">MLTPPGPASIPTRWGTGKHVDIKNVFVLGLDELNAETLNALPHAEEYRFHQLLTPDELRTQDIQLRHLLAAAERQLYRFEGTIDAIIGYWDFPVSSLVPILCQRFGTIGPGLEAVVKCEHKYWSRLEQRQVIDECPGFGLVDPQKATTPPPHLEYPLWVKPVKSAGSTLAYHVHDQHEFQRAMRLLRDGVGWLGEPFQYILDHLHAPAGIAASGQGCLVEEAVSGTQVTVEGYVQHGAVHVYGVVGSVGYPGRESFLRFQYPAALPANVTERLTQVTTRVIGHIGLDHSTFNIEFFWNEENDTLTLLEINPRHSQSHARLFQMVDGVPNHHAMVSLALGRDPALPRGNGRYRIATKWFLRRFSDARVRRAPTAEEVARVEADVPGTMIHPVAQQDQLLSALPRQDSYSYQLADLYIGAETEDELIDKYERCVAALPYELEDTADTDVENVH</sequence>
<dbReference type="EMBL" id="QMIG01000001">
    <property type="protein sequence ID" value="RAW18917.1"/>
    <property type="molecule type" value="Genomic_DNA"/>
</dbReference>
<dbReference type="PANTHER" id="PTHR43585">
    <property type="entry name" value="FUMIPYRROLE BIOSYNTHESIS PROTEIN C"/>
    <property type="match status" value="1"/>
</dbReference>
<feature type="domain" description="ATP-grasp" evidence="5">
    <location>
        <begin position="124"/>
        <end position="338"/>
    </location>
</feature>
<dbReference type="GO" id="GO:0046872">
    <property type="term" value="F:metal ion binding"/>
    <property type="evidence" value="ECO:0007669"/>
    <property type="project" value="InterPro"/>
</dbReference>
<evidence type="ECO:0000313" key="7">
    <source>
        <dbReference type="Proteomes" id="UP000250462"/>
    </source>
</evidence>
<evidence type="ECO:0000256" key="3">
    <source>
        <dbReference type="ARBA" id="ARBA00022840"/>
    </source>
</evidence>
<dbReference type="PANTHER" id="PTHR43585:SF2">
    <property type="entry name" value="ATP-GRASP ENZYME FSQD"/>
    <property type="match status" value="1"/>
</dbReference>
<evidence type="ECO:0000259" key="5">
    <source>
        <dbReference type="PROSITE" id="PS50975"/>
    </source>
</evidence>
<keyword evidence="2 4" id="KW-0547">Nucleotide-binding</keyword>
<protein>
    <submittedName>
        <fullName evidence="6">Biotin carboxylase</fullName>
    </submittedName>
</protein>
<gene>
    <name evidence="6" type="ORF">DPM12_02430</name>
</gene>
<reference evidence="6 7" key="1">
    <citation type="submission" date="2018-06" db="EMBL/GenBank/DDBJ databases">
        <title>Phytoactinopolyspora halophila sp. nov., a novel halophilic actinomycete isolated from a saline soil in China.</title>
        <authorList>
            <person name="Tang S.-K."/>
        </authorList>
    </citation>
    <scope>NUCLEOTIDE SEQUENCE [LARGE SCALE GENOMIC DNA]</scope>
    <source>
        <strain evidence="6 7">YIM 96934</strain>
    </source>
</reference>
<dbReference type="GO" id="GO:0005524">
    <property type="term" value="F:ATP binding"/>
    <property type="evidence" value="ECO:0007669"/>
    <property type="project" value="UniProtKB-UniRule"/>
</dbReference>
<dbReference type="Proteomes" id="UP000250462">
    <property type="component" value="Unassembled WGS sequence"/>
</dbReference>